<dbReference type="FunFam" id="3.80.10.10:FF:000041">
    <property type="entry name" value="LRR receptor-like serine/threonine-protein kinase ERECTA"/>
    <property type="match status" value="1"/>
</dbReference>
<dbReference type="SMART" id="SM00369">
    <property type="entry name" value="LRR_TYP"/>
    <property type="match status" value="6"/>
</dbReference>
<keyword evidence="4" id="KW-0433">Leucine-rich repeat</keyword>
<dbReference type="SUPFAM" id="SSF52058">
    <property type="entry name" value="L domain-like"/>
    <property type="match status" value="1"/>
</dbReference>
<evidence type="ECO:0000256" key="2">
    <source>
        <dbReference type="ARBA" id="ARBA00009592"/>
    </source>
</evidence>
<dbReference type="PANTHER" id="PTHR48062">
    <property type="entry name" value="RECEPTOR-LIKE PROTEIN 14"/>
    <property type="match status" value="1"/>
</dbReference>
<gene>
    <name evidence="13" type="ORF">GH714_033411</name>
</gene>
<dbReference type="EMBL" id="JAAGAX010000013">
    <property type="protein sequence ID" value="KAF2295649.1"/>
    <property type="molecule type" value="Genomic_DNA"/>
</dbReference>
<evidence type="ECO:0000256" key="9">
    <source>
        <dbReference type="ARBA" id="ARBA00023136"/>
    </source>
</evidence>
<feature type="transmembrane region" description="Helical" evidence="11">
    <location>
        <begin position="486"/>
        <end position="503"/>
    </location>
</feature>
<evidence type="ECO:0000256" key="7">
    <source>
        <dbReference type="ARBA" id="ARBA00022737"/>
    </source>
</evidence>
<dbReference type="PROSITE" id="PS51450">
    <property type="entry name" value="LRR"/>
    <property type="match status" value="1"/>
</dbReference>
<dbReference type="PANTHER" id="PTHR48062:SF21">
    <property type="entry name" value="RECEPTOR-LIKE PROTEIN 12"/>
    <property type="match status" value="1"/>
</dbReference>
<dbReference type="InterPro" id="IPR001611">
    <property type="entry name" value="Leu-rich_rpt"/>
</dbReference>
<protein>
    <recommendedName>
        <fullName evidence="12">Leucine-rich repeat-containing N-terminal plant-type domain-containing protein</fullName>
    </recommendedName>
</protein>
<dbReference type="FunFam" id="3.80.10.10:FF:000722">
    <property type="entry name" value="Leucine-rich repeat receptor-like protein kinase"/>
    <property type="match status" value="1"/>
</dbReference>
<keyword evidence="3" id="KW-0597">Phosphoprotein</keyword>
<feature type="domain" description="Leucine-rich repeat-containing N-terminal plant-type" evidence="12">
    <location>
        <begin position="19"/>
        <end position="58"/>
    </location>
</feature>
<evidence type="ECO:0000256" key="11">
    <source>
        <dbReference type="SAM" id="Phobius"/>
    </source>
</evidence>
<evidence type="ECO:0000256" key="8">
    <source>
        <dbReference type="ARBA" id="ARBA00022989"/>
    </source>
</evidence>
<comment type="caution">
    <text evidence="13">The sequence shown here is derived from an EMBL/GenBank/DDBJ whole genome shotgun (WGS) entry which is preliminary data.</text>
</comment>
<evidence type="ECO:0000256" key="4">
    <source>
        <dbReference type="ARBA" id="ARBA00022614"/>
    </source>
</evidence>
<evidence type="ECO:0000256" key="10">
    <source>
        <dbReference type="ARBA" id="ARBA00023180"/>
    </source>
</evidence>
<dbReference type="Pfam" id="PF00560">
    <property type="entry name" value="LRR_1"/>
    <property type="match status" value="4"/>
</dbReference>
<keyword evidence="5 11" id="KW-0812">Transmembrane</keyword>
<dbReference type="Pfam" id="PF08263">
    <property type="entry name" value="LRRNT_2"/>
    <property type="match status" value="1"/>
</dbReference>
<dbReference type="AlphaFoldDB" id="A0A6A6L7Q1"/>
<dbReference type="InterPro" id="IPR051502">
    <property type="entry name" value="RLP_Defense_Trigger"/>
</dbReference>
<accession>A0A6A6L7Q1</accession>
<evidence type="ECO:0000313" key="14">
    <source>
        <dbReference type="Proteomes" id="UP000467840"/>
    </source>
</evidence>
<evidence type="ECO:0000313" key="13">
    <source>
        <dbReference type="EMBL" id="KAF2295649.1"/>
    </source>
</evidence>
<keyword evidence="6" id="KW-0732">Signal</keyword>
<reference evidence="13 14" key="1">
    <citation type="journal article" date="2020" name="Mol. Plant">
        <title>The Chromosome-Based Rubber Tree Genome Provides New Insights into Spurge Genome Evolution and Rubber Biosynthesis.</title>
        <authorList>
            <person name="Liu J."/>
            <person name="Shi C."/>
            <person name="Shi C.C."/>
            <person name="Li W."/>
            <person name="Zhang Q.J."/>
            <person name="Zhang Y."/>
            <person name="Li K."/>
            <person name="Lu H.F."/>
            <person name="Shi C."/>
            <person name="Zhu S.T."/>
            <person name="Xiao Z.Y."/>
            <person name="Nan H."/>
            <person name="Yue Y."/>
            <person name="Zhu X.G."/>
            <person name="Wu Y."/>
            <person name="Hong X.N."/>
            <person name="Fan G.Y."/>
            <person name="Tong Y."/>
            <person name="Zhang D."/>
            <person name="Mao C.L."/>
            <person name="Liu Y.L."/>
            <person name="Hao S.J."/>
            <person name="Liu W.Q."/>
            <person name="Lv M.Q."/>
            <person name="Zhang H.B."/>
            <person name="Liu Y."/>
            <person name="Hu-Tang G.R."/>
            <person name="Wang J.P."/>
            <person name="Wang J.H."/>
            <person name="Sun Y.H."/>
            <person name="Ni S.B."/>
            <person name="Chen W.B."/>
            <person name="Zhang X.C."/>
            <person name="Jiao Y.N."/>
            <person name="Eichler E.E."/>
            <person name="Li G.H."/>
            <person name="Liu X."/>
            <person name="Gao L.Z."/>
        </authorList>
    </citation>
    <scope>NUCLEOTIDE SEQUENCE [LARGE SCALE GENOMIC DNA]</scope>
    <source>
        <strain evidence="14">cv. GT1</strain>
        <tissue evidence="13">Leaf</tissue>
    </source>
</reference>
<dbReference type="InterPro" id="IPR003591">
    <property type="entry name" value="Leu-rich_rpt_typical-subtyp"/>
</dbReference>
<evidence type="ECO:0000256" key="1">
    <source>
        <dbReference type="ARBA" id="ARBA00004251"/>
    </source>
</evidence>
<proteinExistence type="inferred from homology"/>
<name>A0A6A6L7Q1_HEVBR</name>
<dbReference type="Proteomes" id="UP000467840">
    <property type="component" value="Chromosome 7"/>
</dbReference>
<comment type="subcellular location">
    <subcellularLocation>
        <location evidence="1">Cell membrane</location>
        <topology evidence="1">Single-pass type I membrane protein</topology>
    </subcellularLocation>
</comment>
<keyword evidence="7" id="KW-0677">Repeat</keyword>
<evidence type="ECO:0000256" key="6">
    <source>
        <dbReference type="ARBA" id="ARBA00022729"/>
    </source>
</evidence>
<dbReference type="GO" id="GO:0005886">
    <property type="term" value="C:plasma membrane"/>
    <property type="evidence" value="ECO:0007669"/>
    <property type="project" value="UniProtKB-SubCell"/>
</dbReference>
<dbReference type="Pfam" id="PF13855">
    <property type="entry name" value="LRR_8"/>
    <property type="match status" value="1"/>
</dbReference>
<dbReference type="InterPro" id="IPR032675">
    <property type="entry name" value="LRR_dom_sf"/>
</dbReference>
<evidence type="ECO:0000256" key="3">
    <source>
        <dbReference type="ARBA" id="ARBA00022553"/>
    </source>
</evidence>
<evidence type="ECO:0000259" key="12">
    <source>
        <dbReference type="Pfam" id="PF08263"/>
    </source>
</evidence>
<keyword evidence="14" id="KW-1185">Reference proteome</keyword>
<dbReference type="PRINTS" id="PR00019">
    <property type="entry name" value="LEURICHRPT"/>
</dbReference>
<keyword evidence="9 11" id="KW-0472">Membrane</keyword>
<sequence length="504" mass="56211">MGVAMVLAEMRWCYGCWEQERIALLQLKPFFDSSLTLQNWADAEEGSDCCQWERVECSSTTGRVTQLSLNNTRDLISGKWYLNASLFLAFEELTSLYLMGNLILGFENEGFERLSARLSNLEVLDLSYNFFNESILPSLNGFSSLKSLNLGYNQFTLPIQAQDLPNFENLEDLFLDKISLNNSFLQRVRVMTSLKVLSLSGCGLTGLLPNAQGLCELINLQMLDVSNNDLRVPCPGVCVPSSFGNMSSLEILDLSDNQLSGIIPELLAIGCFSLDTLILSNNNLQGHIFSEHFNLTKLWWLQLDGNNFSGRISNCLSTSSLSILDLRDNHLSGRIPGWIGNLSYLKDLVISNNHLEGPIPLEFCQLHYLEVLDLSKNNVSGPIPSTFSNLEQIESLDLSYNNLEGKIPFQLTKLNYLSVFSVAHNNLSGMTPERTEQFATFDASSYEGNPYLCGLPLPKNCTSSTESLSWPRASAMDEDSGFLDMNVFYASFTVSYIFVLLGIS</sequence>
<comment type="similarity">
    <text evidence="2">Belongs to the RLP family.</text>
</comment>
<keyword evidence="10" id="KW-0325">Glycoprotein</keyword>
<evidence type="ECO:0000256" key="5">
    <source>
        <dbReference type="ARBA" id="ARBA00022692"/>
    </source>
</evidence>
<organism evidence="13 14">
    <name type="scientific">Hevea brasiliensis</name>
    <name type="common">Para rubber tree</name>
    <name type="synonym">Siphonia brasiliensis</name>
    <dbReference type="NCBI Taxonomy" id="3981"/>
    <lineage>
        <taxon>Eukaryota</taxon>
        <taxon>Viridiplantae</taxon>
        <taxon>Streptophyta</taxon>
        <taxon>Embryophyta</taxon>
        <taxon>Tracheophyta</taxon>
        <taxon>Spermatophyta</taxon>
        <taxon>Magnoliopsida</taxon>
        <taxon>eudicotyledons</taxon>
        <taxon>Gunneridae</taxon>
        <taxon>Pentapetalae</taxon>
        <taxon>rosids</taxon>
        <taxon>fabids</taxon>
        <taxon>Malpighiales</taxon>
        <taxon>Euphorbiaceae</taxon>
        <taxon>Crotonoideae</taxon>
        <taxon>Micrandreae</taxon>
        <taxon>Hevea</taxon>
    </lineage>
</organism>
<dbReference type="InterPro" id="IPR013210">
    <property type="entry name" value="LRR_N_plant-typ"/>
</dbReference>
<dbReference type="Gene3D" id="3.80.10.10">
    <property type="entry name" value="Ribonuclease Inhibitor"/>
    <property type="match status" value="3"/>
</dbReference>
<keyword evidence="8 11" id="KW-1133">Transmembrane helix</keyword>